<proteinExistence type="predicted"/>
<dbReference type="Proteomes" id="UP000269221">
    <property type="component" value="Unassembled WGS sequence"/>
</dbReference>
<keyword evidence="3" id="KW-1185">Reference proteome</keyword>
<comment type="caution">
    <text evidence="2">The sequence shown here is derived from an EMBL/GenBank/DDBJ whole genome shotgun (WGS) entry which is preliminary data.</text>
</comment>
<gene>
    <name evidence="2" type="ORF">DUI87_10801</name>
</gene>
<reference evidence="2 3" key="1">
    <citation type="submission" date="2018-07" db="EMBL/GenBank/DDBJ databases">
        <title>A high quality draft genome assembly of the barn swallow (H. rustica rustica).</title>
        <authorList>
            <person name="Formenti G."/>
            <person name="Chiara M."/>
            <person name="Poveda L."/>
            <person name="Francoijs K.-J."/>
            <person name="Bonisoli-Alquati A."/>
            <person name="Canova L."/>
            <person name="Gianfranceschi L."/>
            <person name="Horner D.S."/>
            <person name="Saino N."/>
        </authorList>
    </citation>
    <scope>NUCLEOTIDE SEQUENCE [LARGE SCALE GENOMIC DNA]</scope>
    <source>
        <strain evidence="2">Chelidonia</strain>
        <tissue evidence="2">Blood</tissue>
    </source>
</reference>
<feature type="region of interest" description="Disordered" evidence="1">
    <location>
        <begin position="98"/>
        <end position="119"/>
    </location>
</feature>
<dbReference type="PANTHER" id="PTHR33332">
    <property type="entry name" value="REVERSE TRANSCRIPTASE DOMAIN-CONTAINING PROTEIN"/>
    <property type="match status" value="1"/>
</dbReference>
<sequence length="239" mass="26709">MNALDAGLEGILSKFTDDTKLVGAVDSLEGWEALQRDKLEDWAIRNHMKFNKGKCQTLYLEWGNPRCLGRAGSEMLESSATEKDLAFLVSGKLTMSQQCSGSQEGQPCPGEHQAQHHQPGKGGDCPLCTALGQPHLECWGQFWVPQCKKDIELLESVQSYADGWMREELLRHLSLGQEPGLTILAIQQGLAVSFRAEQRRNADGYSEETVRQYGLKSYPKVRVTEEQPNQQSLCGQIYH</sequence>
<dbReference type="STRING" id="333673.A0A3M0L1P8"/>
<name>A0A3M0L1P8_HIRRU</name>
<protein>
    <recommendedName>
        <fullName evidence="4">Reverse transcriptase domain-containing protein</fullName>
    </recommendedName>
</protein>
<accession>A0A3M0L1P8</accession>
<evidence type="ECO:0000256" key="1">
    <source>
        <dbReference type="SAM" id="MobiDB-lite"/>
    </source>
</evidence>
<evidence type="ECO:0000313" key="3">
    <source>
        <dbReference type="Proteomes" id="UP000269221"/>
    </source>
</evidence>
<evidence type="ECO:0008006" key="4">
    <source>
        <dbReference type="Google" id="ProtNLM"/>
    </source>
</evidence>
<evidence type="ECO:0000313" key="2">
    <source>
        <dbReference type="EMBL" id="RMC13267.1"/>
    </source>
</evidence>
<dbReference type="EMBL" id="QRBI01000106">
    <property type="protein sequence ID" value="RMC13267.1"/>
    <property type="molecule type" value="Genomic_DNA"/>
</dbReference>
<dbReference type="OrthoDB" id="416454at2759"/>
<dbReference type="AlphaFoldDB" id="A0A3M0L1P8"/>
<organism evidence="2 3">
    <name type="scientific">Hirundo rustica rustica</name>
    <dbReference type="NCBI Taxonomy" id="333673"/>
    <lineage>
        <taxon>Eukaryota</taxon>
        <taxon>Metazoa</taxon>
        <taxon>Chordata</taxon>
        <taxon>Craniata</taxon>
        <taxon>Vertebrata</taxon>
        <taxon>Euteleostomi</taxon>
        <taxon>Archelosauria</taxon>
        <taxon>Archosauria</taxon>
        <taxon>Dinosauria</taxon>
        <taxon>Saurischia</taxon>
        <taxon>Theropoda</taxon>
        <taxon>Coelurosauria</taxon>
        <taxon>Aves</taxon>
        <taxon>Neognathae</taxon>
        <taxon>Neoaves</taxon>
        <taxon>Telluraves</taxon>
        <taxon>Australaves</taxon>
        <taxon>Passeriformes</taxon>
        <taxon>Sylvioidea</taxon>
        <taxon>Hirundinidae</taxon>
        <taxon>Hirundo</taxon>
    </lineage>
</organism>